<feature type="compositionally biased region" description="Basic and acidic residues" evidence="4">
    <location>
        <begin position="776"/>
        <end position="786"/>
    </location>
</feature>
<name>A0A0F4YYB0_RASE3</name>
<comment type="caution">
    <text evidence="6">The sequence shown here is derived from an EMBL/GenBank/DDBJ whole genome shotgun (WGS) entry which is preliminary data.</text>
</comment>
<reference evidence="6 7" key="1">
    <citation type="submission" date="2015-04" db="EMBL/GenBank/DDBJ databases">
        <authorList>
            <person name="Heijne W.H."/>
            <person name="Fedorova N.D."/>
            <person name="Nierman W.C."/>
            <person name="Vollebregt A.W."/>
            <person name="Zhao Z."/>
            <person name="Wu L."/>
            <person name="Kumar M."/>
            <person name="Stam H."/>
            <person name="van den Berg M.A."/>
            <person name="Pel H.J."/>
        </authorList>
    </citation>
    <scope>NUCLEOTIDE SEQUENCE [LARGE SCALE GENOMIC DNA]</scope>
    <source>
        <strain evidence="6 7">CBS 393.64</strain>
    </source>
</reference>
<dbReference type="Gene3D" id="3.50.50.60">
    <property type="entry name" value="FAD/NAD(P)-binding domain"/>
    <property type="match status" value="1"/>
</dbReference>
<dbReference type="PANTHER" id="PTHR23023">
    <property type="entry name" value="DIMETHYLANILINE MONOOXYGENASE"/>
    <property type="match status" value="1"/>
</dbReference>
<dbReference type="STRING" id="1408163.A0A0F4YYB0"/>
<protein>
    <submittedName>
        <fullName evidence="6">Pyridine nucleotide-disulfide oxidoreductase</fullName>
    </submittedName>
</protein>
<organism evidence="6 7">
    <name type="scientific">Rasamsonia emersonii (strain ATCC 16479 / CBS 393.64 / IMI 116815)</name>
    <dbReference type="NCBI Taxonomy" id="1408163"/>
    <lineage>
        <taxon>Eukaryota</taxon>
        <taxon>Fungi</taxon>
        <taxon>Dikarya</taxon>
        <taxon>Ascomycota</taxon>
        <taxon>Pezizomycotina</taxon>
        <taxon>Eurotiomycetes</taxon>
        <taxon>Eurotiomycetidae</taxon>
        <taxon>Eurotiales</taxon>
        <taxon>Trichocomaceae</taxon>
        <taxon>Rasamsonia</taxon>
    </lineage>
</organism>
<proteinExistence type="predicted"/>
<keyword evidence="1" id="KW-0285">Flavoprotein</keyword>
<feature type="compositionally biased region" description="Basic and acidic residues" evidence="4">
    <location>
        <begin position="741"/>
        <end position="757"/>
    </location>
</feature>
<dbReference type="OrthoDB" id="66881at2759"/>
<dbReference type="Pfam" id="PF07992">
    <property type="entry name" value="Pyr_redox_2"/>
    <property type="match status" value="1"/>
</dbReference>
<keyword evidence="7" id="KW-1185">Reference proteome</keyword>
<dbReference type="EMBL" id="LASV01000108">
    <property type="protein sequence ID" value="KKA23214.1"/>
    <property type="molecule type" value="Genomic_DNA"/>
</dbReference>
<dbReference type="GO" id="GO:0016491">
    <property type="term" value="F:oxidoreductase activity"/>
    <property type="evidence" value="ECO:0007669"/>
    <property type="project" value="UniProtKB-KW"/>
</dbReference>
<keyword evidence="3" id="KW-0560">Oxidoreductase</keyword>
<evidence type="ECO:0000256" key="4">
    <source>
        <dbReference type="SAM" id="MobiDB-lite"/>
    </source>
</evidence>
<dbReference type="InterPro" id="IPR050346">
    <property type="entry name" value="FMO-like"/>
</dbReference>
<evidence type="ECO:0000313" key="7">
    <source>
        <dbReference type="Proteomes" id="UP000053958"/>
    </source>
</evidence>
<keyword evidence="2" id="KW-0274">FAD</keyword>
<dbReference type="AlphaFoldDB" id="A0A0F4YYB0"/>
<evidence type="ECO:0000256" key="1">
    <source>
        <dbReference type="ARBA" id="ARBA00022630"/>
    </source>
</evidence>
<dbReference type="SUPFAM" id="SSF51905">
    <property type="entry name" value="FAD/NAD(P)-binding domain"/>
    <property type="match status" value="2"/>
</dbReference>
<feature type="region of interest" description="Disordered" evidence="4">
    <location>
        <begin position="724"/>
        <end position="786"/>
    </location>
</feature>
<gene>
    <name evidence="6" type="ORF">T310_2764</name>
</gene>
<evidence type="ECO:0000259" key="5">
    <source>
        <dbReference type="Pfam" id="PF07992"/>
    </source>
</evidence>
<accession>A0A0F4YYB0</accession>
<dbReference type="GeneID" id="25315115"/>
<feature type="domain" description="FAD/NAD(P)-binding" evidence="5">
    <location>
        <begin position="180"/>
        <end position="262"/>
    </location>
</feature>
<sequence length="830" mass="92205">MVRPKKVAIVGPSGLVTAKTLLHNIPNKGMFEPVVFDQKRAVGGLWCVHHPGQRKSFDGSSASAFISPSMRTNLSRFSVCFSDFSWEELLSSSSSSSSSSVLGHGDSDGPPMFPQAWQVGRYLDRYAERYIPREILRLGCRVVRTEWRKKTLVNDVDDDDGHGHGHGNWMVEWVEEGKTGQTAKKTHAERFDYLVVASGYFSCPYIPDIPGLEQFNDRVIHSSSLRDVEELMQKLQLQPSGSKLVVVGGSLSGAEAASSLALHLSSSVHAPATSSGSSSRRWQGYSVHHISTRPFWAVPTCLPSSTPGETCGSFLPLDLVMYDLSRRPPGEVEYWFGPVPPQRSVSVNEYFKSLLGTDQSDIGDGSLAQNSAAAKERPPWVAVTDSYAEFVRSGDVRVTIGRVCAVHRSSRGPGTLQVQLSNGETTTLEDVAAIVFATGFTPFDSLSFLPEDVLSQLEYSAEDPFLPLVLDGKGSSRAEVPDLGFVGMYRGPYWGVMEMQARRLARQWSPSPAEDPGRTAERQQLRTLRNADPRLARAQFPMGDYVGLMESFARELGIARYELPGQDRRSGPVVPARYAAPTYDPSLQSEREVTTTLNSLQAVMSGTDSSIHQQSTAKAIFRALQGKWKYSRTVQATQADPSPSSSSGIAVFHPRYPSDAGYEGEYLYEETNTDRSDNSVRTVYRFRAYASTQNKKEKEPVHTHIAVWTADNLKTASRYSHGLYFDQQRRQRQQRNSGNIYKDKASDSNESLTDRVQYHYARGTGAGSGSASTLQSEHEHKHEHEYEHEYEYAYTFRTKGVAITSWEVVVISSRSACGHRCRTVYERDVR</sequence>
<evidence type="ECO:0000313" key="6">
    <source>
        <dbReference type="EMBL" id="KKA23214.1"/>
    </source>
</evidence>
<dbReference type="InterPro" id="IPR023753">
    <property type="entry name" value="FAD/NAD-binding_dom"/>
</dbReference>
<evidence type="ECO:0000256" key="3">
    <source>
        <dbReference type="ARBA" id="ARBA00023002"/>
    </source>
</evidence>
<evidence type="ECO:0000256" key="2">
    <source>
        <dbReference type="ARBA" id="ARBA00022827"/>
    </source>
</evidence>
<dbReference type="InterPro" id="IPR036188">
    <property type="entry name" value="FAD/NAD-bd_sf"/>
</dbReference>
<dbReference type="Proteomes" id="UP000053958">
    <property type="component" value="Unassembled WGS sequence"/>
</dbReference>
<dbReference type="RefSeq" id="XP_013329826.1">
    <property type="nucleotide sequence ID" value="XM_013474372.1"/>
</dbReference>